<name>A0AAX4KS44_9TREE</name>
<dbReference type="EMBL" id="CP144090">
    <property type="protein sequence ID" value="WWD09103.1"/>
    <property type="molecule type" value="Genomic_DNA"/>
</dbReference>
<feature type="domain" description="BTB" evidence="1">
    <location>
        <begin position="12"/>
        <end position="109"/>
    </location>
</feature>
<reference evidence="2 3" key="1">
    <citation type="submission" date="2024-01" db="EMBL/GenBank/DDBJ databases">
        <title>Comparative genomics of Cryptococcus and Kwoniella reveals pathogenesis evolution and contrasting modes of karyotype evolution via chromosome fusion or intercentromeric recombination.</title>
        <authorList>
            <person name="Coelho M.A."/>
            <person name="David-Palma M."/>
            <person name="Shea T."/>
            <person name="Bowers K."/>
            <person name="McGinley-Smith S."/>
            <person name="Mohammad A.W."/>
            <person name="Gnirke A."/>
            <person name="Yurkov A.M."/>
            <person name="Nowrousian M."/>
            <person name="Sun S."/>
            <person name="Cuomo C.A."/>
            <person name="Heitman J."/>
        </authorList>
    </citation>
    <scope>NUCLEOTIDE SEQUENCE [LARGE SCALE GENOMIC DNA]</scope>
    <source>
        <strain evidence="2 3">PYCC6329</strain>
    </source>
</reference>
<dbReference type="KEGG" id="ker:91106024"/>
<gene>
    <name evidence="2" type="ORF">V865_007223</name>
</gene>
<dbReference type="SMART" id="SM00225">
    <property type="entry name" value="BTB"/>
    <property type="match status" value="1"/>
</dbReference>
<sequence length="192" mass="21872">MGSQPESRSIKEDLTLNSSDNQEFKVHSYHCKAHSTVLRDMLESPGLNESAIPIDATGSHLRLFLNLMTRWEVLNPSDSGTWLRLLELCDKYDFHLVRRRLKQRLRSHSYKSPWDAFCIASHLDELDLAKKAIKRFGSLKGDRDIELGRMPIKMASQPTLPYLLGLLHGKNLVAHSDDPSWAAVSEIFYPAT</sequence>
<dbReference type="AlphaFoldDB" id="A0AAX4KS44"/>
<evidence type="ECO:0000313" key="3">
    <source>
        <dbReference type="Proteomes" id="UP001358614"/>
    </source>
</evidence>
<dbReference type="InterPro" id="IPR000210">
    <property type="entry name" value="BTB/POZ_dom"/>
</dbReference>
<accession>A0AAX4KS44</accession>
<dbReference type="InterPro" id="IPR011333">
    <property type="entry name" value="SKP1/BTB/POZ_sf"/>
</dbReference>
<dbReference type="SUPFAM" id="SSF54695">
    <property type="entry name" value="POZ domain"/>
    <property type="match status" value="1"/>
</dbReference>
<protein>
    <recommendedName>
        <fullName evidence="1">BTB domain-containing protein</fullName>
    </recommendedName>
</protein>
<keyword evidence="3" id="KW-1185">Reference proteome</keyword>
<dbReference type="Proteomes" id="UP001358614">
    <property type="component" value="Chromosome 2"/>
</dbReference>
<dbReference type="Pfam" id="PF00651">
    <property type="entry name" value="BTB"/>
    <property type="match status" value="1"/>
</dbReference>
<evidence type="ECO:0000259" key="1">
    <source>
        <dbReference type="SMART" id="SM00225"/>
    </source>
</evidence>
<evidence type="ECO:0000313" key="2">
    <source>
        <dbReference type="EMBL" id="WWD09103.1"/>
    </source>
</evidence>
<proteinExistence type="predicted"/>
<dbReference type="GeneID" id="91106024"/>
<organism evidence="2 3">
    <name type="scientific">Kwoniella europaea PYCC6329</name>
    <dbReference type="NCBI Taxonomy" id="1423913"/>
    <lineage>
        <taxon>Eukaryota</taxon>
        <taxon>Fungi</taxon>
        <taxon>Dikarya</taxon>
        <taxon>Basidiomycota</taxon>
        <taxon>Agaricomycotina</taxon>
        <taxon>Tremellomycetes</taxon>
        <taxon>Tremellales</taxon>
        <taxon>Cryptococcaceae</taxon>
        <taxon>Kwoniella</taxon>
    </lineage>
</organism>
<dbReference type="RefSeq" id="XP_066087070.1">
    <property type="nucleotide sequence ID" value="XM_066230973.1"/>
</dbReference>
<dbReference type="Gene3D" id="3.30.710.10">
    <property type="entry name" value="Potassium Channel Kv1.1, Chain A"/>
    <property type="match status" value="1"/>
</dbReference>